<accession>A0A248JNF3</accession>
<feature type="region of interest" description="Disordered" evidence="2">
    <location>
        <begin position="107"/>
        <end position="134"/>
    </location>
</feature>
<name>A0A248JNF3_9PROT</name>
<dbReference type="AlphaFoldDB" id="A0A248JNF3"/>
<dbReference type="GO" id="GO:0016740">
    <property type="term" value="F:transferase activity"/>
    <property type="evidence" value="ECO:0007669"/>
    <property type="project" value="UniProtKB-KW"/>
</dbReference>
<keyword evidence="3" id="KW-1133">Transmembrane helix</keyword>
<feature type="transmembrane region" description="Helical" evidence="3">
    <location>
        <begin position="73"/>
        <end position="94"/>
    </location>
</feature>
<feature type="compositionally biased region" description="Basic and acidic residues" evidence="2">
    <location>
        <begin position="123"/>
        <end position="134"/>
    </location>
</feature>
<dbReference type="Pfam" id="PF09527">
    <property type="entry name" value="ATPase_gene1"/>
    <property type="match status" value="1"/>
</dbReference>
<dbReference type="EMBL" id="CP022110">
    <property type="protein sequence ID" value="ASG20056.1"/>
    <property type="molecule type" value="Genomic_DNA"/>
</dbReference>
<comment type="function">
    <text evidence="1">A possible function for this protein is to guide the assembly of the membrane sector of the ATPase enzyme complex.</text>
</comment>
<keyword evidence="1" id="KW-0406">Ion transport</keyword>
<dbReference type="GO" id="GO:1902600">
    <property type="term" value="P:proton transmembrane transport"/>
    <property type="evidence" value="ECO:0007669"/>
    <property type="project" value="UniProtKB-KW"/>
</dbReference>
<reference evidence="4 5" key="1">
    <citation type="submission" date="2017-06" db="EMBL/GenBank/DDBJ databases">
        <title>Complete genome sequence of Nitrospirillum amazonense strain CBAmC, an endophytic nitrogen-fixing and plant growth-promoting bacterium, isolated from sugarcane.</title>
        <authorList>
            <person name="Schwab S."/>
            <person name="dos Santos Teixeira K.R."/>
            <person name="Simoes Araujo J.L."/>
            <person name="Soares Vidal M."/>
            <person name="Borges de Freitas H.R."/>
            <person name="Rivello Crivelaro A.L."/>
            <person name="Bueno de Camargo Nunes A."/>
            <person name="dos Santos C.M."/>
            <person name="Palmeira da Silva Rosa D."/>
            <person name="da Silva Padilha D."/>
            <person name="da Silva E."/>
            <person name="Araujo Terra L."/>
            <person name="Soares Mendes V."/>
            <person name="Farinelli L."/>
            <person name="Magalhaes Cruz L."/>
            <person name="Baldani J.I."/>
        </authorList>
    </citation>
    <scope>NUCLEOTIDE SEQUENCE [LARGE SCALE GENOMIC DNA]</scope>
    <source>
        <strain evidence="4 5">CBAmC</strain>
    </source>
</reference>
<keyword evidence="1" id="KW-0375">Hydrogen ion transport</keyword>
<proteinExistence type="inferred from homology"/>
<keyword evidence="3" id="KW-0812">Transmembrane</keyword>
<keyword evidence="5" id="KW-1185">Reference proteome</keyword>
<dbReference type="InterPro" id="IPR016989">
    <property type="entry name" value="Atp1_alphaprobac"/>
</dbReference>
<comment type="similarity">
    <text evidence="1">Belongs to the bacterial AtpI family.</text>
</comment>
<keyword evidence="4" id="KW-0808">Transferase</keyword>
<evidence type="ECO:0000313" key="5">
    <source>
        <dbReference type="Proteomes" id="UP000197153"/>
    </source>
</evidence>
<organism evidence="4 5">
    <name type="scientific">Nitrospirillum viridazoti CBAmc</name>
    <dbReference type="NCBI Taxonomy" id="1441467"/>
    <lineage>
        <taxon>Bacteria</taxon>
        <taxon>Pseudomonadati</taxon>
        <taxon>Pseudomonadota</taxon>
        <taxon>Alphaproteobacteria</taxon>
        <taxon>Rhodospirillales</taxon>
        <taxon>Azospirillaceae</taxon>
        <taxon>Nitrospirillum</taxon>
        <taxon>Nitrospirillum viridazoti</taxon>
    </lineage>
</organism>
<keyword evidence="1" id="KW-0813">Transport</keyword>
<keyword evidence="1 3" id="KW-0472">Membrane</keyword>
<evidence type="ECO:0000256" key="2">
    <source>
        <dbReference type="SAM" id="MobiDB-lite"/>
    </source>
</evidence>
<evidence type="ECO:0000313" key="4">
    <source>
        <dbReference type="EMBL" id="ASG20056.1"/>
    </source>
</evidence>
<evidence type="ECO:0000256" key="1">
    <source>
        <dbReference type="PIRNR" id="PIRNR032126"/>
    </source>
</evidence>
<dbReference type="PIRSF" id="PIRSF032126">
    <property type="entry name" value="F0F1_ATP_synthase_subunit_I"/>
    <property type="match status" value="1"/>
</dbReference>
<dbReference type="KEGG" id="nao:Y958_03840"/>
<gene>
    <name evidence="4" type="ORF">Y958_03840</name>
</gene>
<evidence type="ECO:0000256" key="3">
    <source>
        <dbReference type="SAM" id="Phobius"/>
    </source>
</evidence>
<dbReference type="Proteomes" id="UP000197153">
    <property type="component" value="Chromosome 1"/>
</dbReference>
<sequence>MTDQTPPPSLDELEARLRDARRGTESSSSSPTQRKDEAGNGMLGVAFRVGAELVAAMVVGVGGGLVIDRWLGTSPWGLIVMFVLGAAAAMLNVYRAVNGMGYAVGYRRPDTGANSGGGTNSTPDKDEGEGNRGH</sequence>
<feature type="transmembrane region" description="Helical" evidence="3">
    <location>
        <begin position="45"/>
        <end position="67"/>
    </location>
</feature>
<dbReference type="GO" id="GO:0045259">
    <property type="term" value="C:proton-transporting ATP synthase complex"/>
    <property type="evidence" value="ECO:0007669"/>
    <property type="project" value="UniProtKB-UniRule"/>
</dbReference>
<protein>
    <recommendedName>
        <fullName evidence="1">ATP synthase protein I</fullName>
    </recommendedName>
</protein>
<dbReference type="InterPro" id="IPR032820">
    <property type="entry name" value="ATPase_put"/>
</dbReference>
<feature type="compositionally biased region" description="Basic and acidic residues" evidence="2">
    <location>
        <begin position="13"/>
        <end position="24"/>
    </location>
</feature>
<feature type="region of interest" description="Disordered" evidence="2">
    <location>
        <begin position="1"/>
        <end position="40"/>
    </location>
</feature>